<dbReference type="Pfam" id="PF01243">
    <property type="entry name" value="PNPOx_N"/>
    <property type="match status" value="1"/>
</dbReference>
<keyword evidence="3" id="KW-1185">Reference proteome</keyword>
<dbReference type="InterPro" id="IPR011576">
    <property type="entry name" value="Pyridox_Oxase_N"/>
</dbReference>
<dbReference type="Proteomes" id="UP000069443">
    <property type="component" value="Unassembled WGS sequence"/>
</dbReference>
<dbReference type="Gene3D" id="2.30.110.10">
    <property type="entry name" value="Electron Transport, Fmn-binding Protein, Chain A"/>
    <property type="match status" value="1"/>
</dbReference>
<evidence type="ECO:0000313" key="3">
    <source>
        <dbReference type="Proteomes" id="UP000069443"/>
    </source>
</evidence>
<dbReference type="EMBL" id="BCSY01000048">
    <property type="protein sequence ID" value="GAS96324.1"/>
    <property type="molecule type" value="Genomic_DNA"/>
</dbReference>
<reference evidence="3" key="2">
    <citation type="submission" date="2016-02" db="EMBL/GenBank/DDBJ databases">
        <title>Draft genome sequence of five rapidly growing Mycobacterium species.</title>
        <authorList>
            <person name="Katahira K."/>
            <person name="Gotou Y."/>
            <person name="Iida K."/>
            <person name="Ogura Y."/>
            <person name="Hayashi T."/>
        </authorList>
    </citation>
    <scope>NUCLEOTIDE SEQUENCE [LARGE SCALE GENOMIC DNA]</scope>
    <source>
        <strain evidence="3">JCM15298</strain>
    </source>
</reference>
<organism evidence="2 3">
    <name type="scientific">Mycolicibacterium canariasense</name>
    <name type="common">Mycobacterium canariasense</name>
    <dbReference type="NCBI Taxonomy" id="228230"/>
    <lineage>
        <taxon>Bacteria</taxon>
        <taxon>Bacillati</taxon>
        <taxon>Actinomycetota</taxon>
        <taxon>Actinomycetes</taxon>
        <taxon>Mycobacteriales</taxon>
        <taxon>Mycobacteriaceae</taxon>
        <taxon>Mycolicibacterium</taxon>
    </lineage>
</organism>
<proteinExistence type="predicted"/>
<comment type="caution">
    <text evidence="2">The sequence shown here is derived from an EMBL/GenBank/DDBJ whole genome shotgun (WGS) entry which is preliminary data.</text>
</comment>
<accession>A0A100WE68</accession>
<reference evidence="3" key="1">
    <citation type="journal article" date="2016" name="Genome Announc.">
        <title>Draft Genome Sequences of Five Rapidly Growing Mycobacterium Species, M. thermoresistibile, M. fortuitum subsp. acetamidolyticum, M. canariasense, M. brisbanense, and M. novocastrense.</title>
        <authorList>
            <person name="Katahira K."/>
            <person name="Ogura Y."/>
            <person name="Gotoh Y."/>
            <person name="Hayashi T."/>
        </authorList>
    </citation>
    <scope>NUCLEOTIDE SEQUENCE [LARGE SCALE GENOMIC DNA]</scope>
    <source>
        <strain evidence="3">JCM15298</strain>
    </source>
</reference>
<sequence length="302" mass="32855">MTLQMTNENRPAAVGFHSGELAVQTRAGVRTRAERLAPMAARGQLRTATADFVAAAQLAVLTARDAAGRLWTSPLLGQPGFLRAATPTTLHIEDPFLDADPLHDLPARQPAGLIVIDFATRRRVRINGVLAQADSGGLTIDVDQAYGNCPKFIRNRHLRLPANASGPDRTPVFTGELLRPEDGRLIEHADTFFLGTSHPTSGNDASHRGGPTGFVHIEHDRLWWPDYPGNNLFNSLGNVTVDPTTALLFIDFPTGTTLQLTGTATLVWEDERPRDESQTGRRVTFTPQRVVVTGIAALRAEH</sequence>
<gene>
    <name evidence="2" type="ORF">RMCC_3290</name>
</gene>
<dbReference type="STRING" id="228230.RMCC_3290"/>
<dbReference type="PANTHER" id="PTHR42815:SF2">
    <property type="entry name" value="FAD-BINDING, PUTATIVE (AFU_ORTHOLOGUE AFUA_6G07600)-RELATED"/>
    <property type="match status" value="1"/>
</dbReference>
<evidence type="ECO:0000259" key="1">
    <source>
        <dbReference type="Pfam" id="PF01243"/>
    </source>
</evidence>
<dbReference type="PANTHER" id="PTHR42815">
    <property type="entry name" value="FAD-BINDING, PUTATIVE (AFU_ORTHOLOGUE AFUA_6G07600)-RELATED"/>
    <property type="match status" value="1"/>
</dbReference>
<name>A0A100WE68_MYCCR</name>
<dbReference type="SUPFAM" id="SSF50475">
    <property type="entry name" value="FMN-binding split barrel"/>
    <property type="match status" value="1"/>
</dbReference>
<feature type="domain" description="Pyridoxamine 5'-phosphate oxidase N-terminal" evidence="1">
    <location>
        <begin position="184"/>
        <end position="276"/>
    </location>
</feature>
<protein>
    <submittedName>
        <fullName evidence="2">Pyridoxamine 5'-phosphate oxidase</fullName>
    </submittedName>
</protein>
<evidence type="ECO:0000313" key="2">
    <source>
        <dbReference type="EMBL" id="GAS96324.1"/>
    </source>
</evidence>
<dbReference type="AlphaFoldDB" id="A0A100WE68"/>
<dbReference type="InterPro" id="IPR012349">
    <property type="entry name" value="Split_barrel_FMN-bd"/>
</dbReference>